<dbReference type="EMBL" id="GL379947">
    <property type="protein sequence ID" value="EGT37688.1"/>
    <property type="molecule type" value="Genomic_DNA"/>
</dbReference>
<dbReference type="InterPro" id="IPR027786">
    <property type="entry name" value="Nse4/EID"/>
</dbReference>
<keyword evidence="10" id="KW-1185">Reference proteome</keyword>
<evidence type="ECO:0000256" key="5">
    <source>
        <dbReference type="ARBA" id="ARBA00023204"/>
    </source>
</evidence>
<dbReference type="OrthoDB" id="361242at2759"/>
<keyword evidence="4 7" id="KW-0233">DNA recombination</keyword>
<comment type="function">
    <text evidence="7">Component of the SMC5-SMC6 complex, that promotes sister chromatid alignment after DNA damage and facilitates double-stranded DNA breaks (DSBs) repair via homologous recombination between sister chromatids.</text>
</comment>
<dbReference type="PANTHER" id="PTHR16140:SF0">
    <property type="entry name" value="NON-STRUCTURAL MAINTENANCE OF CHROMOSOMES ELEMENT 4"/>
    <property type="match status" value="1"/>
</dbReference>
<dbReference type="GO" id="GO:0030915">
    <property type="term" value="C:Smc5-Smc6 complex"/>
    <property type="evidence" value="ECO:0007669"/>
    <property type="project" value="UniProtKB-UniRule"/>
</dbReference>
<dbReference type="FunCoup" id="G0NU55">
    <property type="interactions" value="176"/>
</dbReference>
<dbReference type="InParanoid" id="G0NU55"/>
<evidence type="ECO:0000256" key="1">
    <source>
        <dbReference type="ARBA" id="ARBA00004123"/>
    </source>
</evidence>
<dbReference type="STRING" id="135651.G0NU55"/>
<name>G0NU55_CAEBE</name>
<dbReference type="InterPro" id="IPR014854">
    <property type="entry name" value="Nse4_C"/>
</dbReference>
<dbReference type="GO" id="GO:0006281">
    <property type="term" value="P:DNA repair"/>
    <property type="evidence" value="ECO:0007669"/>
    <property type="project" value="UniProtKB-UniRule"/>
</dbReference>
<comment type="subunit">
    <text evidence="7">Component of the SMC5-SMC6 complex.</text>
</comment>
<organism evidence="10">
    <name type="scientific">Caenorhabditis brenneri</name>
    <name type="common">Nematode worm</name>
    <dbReference type="NCBI Taxonomy" id="135651"/>
    <lineage>
        <taxon>Eukaryota</taxon>
        <taxon>Metazoa</taxon>
        <taxon>Ecdysozoa</taxon>
        <taxon>Nematoda</taxon>
        <taxon>Chromadorea</taxon>
        <taxon>Rhabditida</taxon>
        <taxon>Rhabditina</taxon>
        <taxon>Rhabditomorpha</taxon>
        <taxon>Rhabditoidea</taxon>
        <taxon>Rhabditidae</taxon>
        <taxon>Peloderinae</taxon>
        <taxon>Caenorhabditis</taxon>
    </lineage>
</organism>
<evidence type="ECO:0000256" key="2">
    <source>
        <dbReference type="ARBA" id="ARBA00008997"/>
    </source>
</evidence>
<accession>G0NU55</accession>
<dbReference type="Pfam" id="PF08743">
    <property type="entry name" value="Nse4_C"/>
    <property type="match status" value="1"/>
</dbReference>
<evidence type="ECO:0000256" key="4">
    <source>
        <dbReference type="ARBA" id="ARBA00023172"/>
    </source>
</evidence>
<dbReference type="PANTHER" id="PTHR16140">
    <property type="entry name" value="NON-STRUCTURAL MAINTENANCE OF CHROMOSOMES ELEMENT 4"/>
    <property type="match status" value="1"/>
</dbReference>
<protein>
    <recommendedName>
        <fullName evidence="7">Non-structural maintenance of chromosomes element 4</fullName>
    </recommendedName>
</protein>
<dbReference type="HOGENOM" id="CLU_671282_0_0_1"/>
<keyword evidence="3 7" id="KW-0227">DNA damage</keyword>
<sequence length="396" mass="45931">MASNLRRLSSVRDVEAMCRKPVPAEKIEQLRNRPEQNPVEKCRENHAVSEELKKQIIELSQIRKSETVEARIEKMETAIATLGAQTKPLKRALNSALYSTDTQLLELVAQTARETLFEIGSNSTIDPVDVGKKIAVSLKQAHNDIQNYKPDKSQWCSEWIVEEDMDRSNELYSDFFKDSNLPSSHRFGFRFGLFHRYNREFQLFSKPATSQSDSDDKEKYIAPAVYPFNVDSDFMLQLVDVERVEKQKKIREKIEKGTRKKEVAELVKVNDKASNVQQEEVSISNELKHVLKVLKKELKARKSDKVSYYEFITNPTSFSRTVENMFYVSYLMRDREVFLVEEKGIPMLTRPKFESEFAKRQLVNANSHHGVTSLSYEEWKRLSTAFKKTIIEPLEA</sequence>
<evidence type="ECO:0000256" key="7">
    <source>
        <dbReference type="RuleBase" id="RU365071"/>
    </source>
</evidence>
<dbReference type="AlphaFoldDB" id="G0NU55"/>
<keyword evidence="5 7" id="KW-0234">DNA repair</keyword>
<keyword evidence="6 7" id="KW-0539">Nucleus</keyword>
<dbReference type="Proteomes" id="UP000008068">
    <property type="component" value="Unassembled WGS sequence"/>
</dbReference>
<evidence type="ECO:0000313" key="9">
    <source>
        <dbReference type="EMBL" id="EGT37688.1"/>
    </source>
</evidence>
<evidence type="ECO:0000256" key="6">
    <source>
        <dbReference type="ARBA" id="ARBA00023242"/>
    </source>
</evidence>
<evidence type="ECO:0000259" key="8">
    <source>
        <dbReference type="Pfam" id="PF08743"/>
    </source>
</evidence>
<reference evidence="10" key="1">
    <citation type="submission" date="2011-07" db="EMBL/GenBank/DDBJ databases">
        <authorList>
            <consortium name="Caenorhabditis brenneri Sequencing and Analysis Consortium"/>
            <person name="Wilson R.K."/>
        </authorList>
    </citation>
    <scope>NUCLEOTIDE SEQUENCE [LARGE SCALE GENOMIC DNA]</scope>
    <source>
        <strain evidence="10">PB2801</strain>
    </source>
</reference>
<dbReference type="eggNOG" id="KOG2866">
    <property type="taxonomic scope" value="Eukaryota"/>
</dbReference>
<evidence type="ECO:0000256" key="3">
    <source>
        <dbReference type="ARBA" id="ARBA00022763"/>
    </source>
</evidence>
<evidence type="ECO:0000313" key="10">
    <source>
        <dbReference type="Proteomes" id="UP000008068"/>
    </source>
</evidence>
<feature type="domain" description="Non-structural maintenance of chromosome element 4 C-terminal" evidence="8">
    <location>
        <begin position="306"/>
        <end position="387"/>
    </location>
</feature>
<dbReference type="GO" id="GO:0005634">
    <property type="term" value="C:nucleus"/>
    <property type="evidence" value="ECO:0007669"/>
    <property type="project" value="UniProtKB-SubCell"/>
</dbReference>
<proteinExistence type="inferred from homology"/>
<gene>
    <name evidence="9" type="ORF">CAEBREN_32622</name>
</gene>
<comment type="subcellular location">
    <subcellularLocation>
        <location evidence="1 7">Nucleus</location>
    </subcellularLocation>
</comment>
<dbReference type="GO" id="GO:0006310">
    <property type="term" value="P:DNA recombination"/>
    <property type="evidence" value="ECO:0007669"/>
    <property type="project" value="UniProtKB-UniRule"/>
</dbReference>
<comment type="similarity">
    <text evidence="2 7">Belongs to the NSE4 family.</text>
</comment>